<keyword evidence="8" id="KW-0769">Symport</keyword>
<feature type="transmembrane region" description="Helical" evidence="8">
    <location>
        <begin position="188"/>
        <end position="208"/>
    </location>
</feature>
<keyword evidence="4 8" id="KW-1003">Cell membrane</keyword>
<keyword evidence="10" id="KW-1185">Reference proteome</keyword>
<evidence type="ECO:0000256" key="2">
    <source>
        <dbReference type="ARBA" id="ARBA00009261"/>
    </source>
</evidence>
<name>A0A1I2IAQ6_9BACT</name>
<feature type="transmembrane region" description="Helical" evidence="8">
    <location>
        <begin position="417"/>
        <end position="437"/>
    </location>
</feature>
<comment type="similarity">
    <text evidence="2 8">Belongs to the alanine or glycine:cation symporter (AGCS) (TC 2.A.25) family.</text>
</comment>
<evidence type="ECO:0000256" key="5">
    <source>
        <dbReference type="ARBA" id="ARBA00022692"/>
    </source>
</evidence>
<evidence type="ECO:0000313" key="9">
    <source>
        <dbReference type="EMBL" id="SFF37631.1"/>
    </source>
</evidence>
<protein>
    <submittedName>
        <fullName evidence="9">Alanine or glycine:cation symporter, AGCS family</fullName>
    </submittedName>
</protein>
<feature type="transmembrane region" description="Helical" evidence="8">
    <location>
        <begin position="96"/>
        <end position="121"/>
    </location>
</feature>
<feature type="transmembrane region" description="Helical" evidence="8">
    <location>
        <begin position="243"/>
        <end position="270"/>
    </location>
</feature>
<feature type="transmembrane region" description="Helical" evidence="8">
    <location>
        <begin position="220"/>
        <end position="237"/>
    </location>
</feature>
<gene>
    <name evidence="9" type="ORF">SAMN05216283_105140</name>
</gene>
<dbReference type="NCBIfam" id="TIGR00835">
    <property type="entry name" value="agcS"/>
    <property type="match status" value="1"/>
</dbReference>
<feature type="transmembrane region" description="Helical" evidence="8">
    <location>
        <begin position="68"/>
        <end position="90"/>
    </location>
</feature>
<dbReference type="Pfam" id="PF01235">
    <property type="entry name" value="Na_Ala_symp"/>
    <property type="match status" value="1"/>
</dbReference>
<comment type="subcellular location">
    <subcellularLocation>
        <location evidence="1 8">Cell membrane</location>
        <topology evidence="1 8">Multi-pass membrane protein</topology>
    </subcellularLocation>
</comment>
<evidence type="ECO:0000256" key="3">
    <source>
        <dbReference type="ARBA" id="ARBA00022448"/>
    </source>
</evidence>
<evidence type="ECO:0000313" key="10">
    <source>
        <dbReference type="Proteomes" id="UP000198964"/>
    </source>
</evidence>
<keyword evidence="3 8" id="KW-0813">Transport</keyword>
<feature type="transmembrane region" description="Helical" evidence="8">
    <location>
        <begin position="352"/>
        <end position="372"/>
    </location>
</feature>
<feature type="transmembrane region" description="Helical" evidence="8">
    <location>
        <begin position="149"/>
        <end position="168"/>
    </location>
</feature>
<dbReference type="PANTHER" id="PTHR30330">
    <property type="entry name" value="AGSS FAMILY TRANSPORTER, SODIUM-ALANINE"/>
    <property type="match status" value="1"/>
</dbReference>
<feature type="transmembrane region" description="Helical" evidence="8">
    <location>
        <begin position="392"/>
        <end position="411"/>
    </location>
</feature>
<dbReference type="STRING" id="655355.SAMN05216283_105140"/>
<dbReference type="PRINTS" id="PR00175">
    <property type="entry name" value="NAALASMPORT"/>
</dbReference>
<dbReference type="AlphaFoldDB" id="A0A1I2IAQ6"/>
<keyword evidence="6 8" id="KW-1133">Transmembrane helix</keyword>
<dbReference type="PANTHER" id="PTHR30330:SF3">
    <property type="entry name" value="TRANSCRIPTIONAL REGULATOR, LRP FAMILY"/>
    <property type="match status" value="1"/>
</dbReference>
<proteinExistence type="inferred from homology"/>
<dbReference type="Gene3D" id="1.20.1740.10">
    <property type="entry name" value="Amino acid/polyamine transporter I"/>
    <property type="match status" value="1"/>
</dbReference>
<feature type="transmembrane region" description="Helical" evidence="8">
    <location>
        <begin position="14"/>
        <end position="33"/>
    </location>
</feature>
<keyword evidence="7 8" id="KW-0472">Membrane</keyword>
<dbReference type="PROSITE" id="PS00873">
    <property type="entry name" value="NA_ALANINE_SYMP"/>
    <property type="match status" value="1"/>
</dbReference>
<evidence type="ECO:0000256" key="4">
    <source>
        <dbReference type="ARBA" id="ARBA00022475"/>
    </source>
</evidence>
<dbReference type="Proteomes" id="UP000198964">
    <property type="component" value="Unassembled WGS sequence"/>
</dbReference>
<evidence type="ECO:0000256" key="8">
    <source>
        <dbReference type="RuleBase" id="RU363064"/>
    </source>
</evidence>
<dbReference type="GO" id="GO:0005886">
    <property type="term" value="C:plasma membrane"/>
    <property type="evidence" value="ECO:0007669"/>
    <property type="project" value="UniProtKB-SubCell"/>
</dbReference>
<feature type="transmembrane region" description="Helical" evidence="8">
    <location>
        <begin position="304"/>
        <end position="332"/>
    </location>
</feature>
<accession>A0A1I2IAQ6</accession>
<evidence type="ECO:0000256" key="7">
    <source>
        <dbReference type="ARBA" id="ARBA00023136"/>
    </source>
</evidence>
<keyword evidence="5 8" id="KW-0812">Transmembrane</keyword>
<reference evidence="9 10" key="1">
    <citation type="submission" date="2016-10" db="EMBL/GenBank/DDBJ databases">
        <authorList>
            <person name="de Groot N.N."/>
        </authorList>
    </citation>
    <scope>NUCLEOTIDE SEQUENCE [LARGE SCALE GENOMIC DNA]</scope>
    <source>
        <strain evidence="9 10">CGMCC 1.9156</strain>
    </source>
</reference>
<evidence type="ECO:0000256" key="6">
    <source>
        <dbReference type="ARBA" id="ARBA00022989"/>
    </source>
</evidence>
<sequence length="453" mass="48473">MEKFGEIIINLSDLIWGAPLLILLLGGGLYFLFLSRLAPIKYIGHAIQILRGKYDDPEEDGQLHHFQALATALAGTVGMGNVSGVAIAITTGGPGAVFWMWVSALIGVATKFFTCSLAVMYRGKDSAGEIQGGPMYVITEGLGKKWKPMALFFSIAAMLGVLPLFQANQLTQAIGDIFLEQNGLTSSFTSNLIIGLCLAAIVALVILGGVKRIGKVTGRVVPMMVVVYVIAILFIILSNTDQIIPSFLLIFEDAFTGKAVLGGSLGAIIITGVRRAAFSNEAGVGTAPMAHGAAKTNEPIREGLVAMLGPIIDTIIICTMTALAIIITGVWKHSEADGITLTAEAFEQVIPYGSYLLTICVSFFALSTMFAFPYYGSKCLSFVAGARYQNWYHYAVVVLVVVGAVAQLKVVVSFFDLAFALMAFPTMISAILLSGHVKKAARVYFKKLELKQF</sequence>
<organism evidence="9 10">
    <name type="scientific">Sunxiuqinia elliptica</name>
    <dbReference type="NCBI Taxonomy" id="655355"/>
    <lineage>
        <taxon>Bacteria</taxon>
        <taxon>Pseudomonadati</taxon>
        <taxon>Bacteroidota</taxon>
        <taxon>Bacteroidia</taxon>
        <taxon>Marinilabiliales</taxon>
        <taxon>Prolixibacteraceae</taxon>
        <taxon>Sunxiuqinia</taxon>
    </lineage>
</organism>
<dbReference type="GO" id="GO:0005283">
    <property type="term" value="F:amino acid:sodium symporter activity"/>
    <property type="evidence" value="ECO:0007669"/>
    <property type="project" value="InterPro"/>
</dbReference>
<dbReference type="InterPro" id="IPR001463">
    <property type="entry name" value="Na/Ala_symport"/>
</dbReference>
<dbReference type="RefSeq" id="WP_093920048.1">
    <property type="nucleotide sequence ID" value="NZ_FONW01000005.1"/>
</dbReference>
<evidence type="ECO:0000256" key="1">
    <source>
        <dbReference type="ARBA" id="ARBA00004651"/>
    </source>
</evidence>
<dbReference type="EMBL" id="FONW01000005">
    <property type="protein sequence ID" value="SFF37631.1"/>
    <property type="molecule type" value="Genomic_DNA"/>
</dbReference>